<evidence type="ECO:0000313" key="2">
    <source>
        <dbReference type="Proteomes" id="UP000270094"/>
    </source>
</evidence>
<dbReference type="AlphaFoldDB" id="A0A3P7LWT6"/>
<sequence>MQAALRAFTFQFQQNEKQVQCKSIAETNVGLVKDGSSCDSGRVCVAGSCVEMTSVSSSWAKLSV</sequence>
<organism evidence="1 2">
    <name type="scientific">Strongylus vulgaris</name>
    <name type="common">Blood worm</name>
    <dbReference type="NCBI Taxonomy" id="40348"/>
    <lineage>
        <taxon>Eukaryota</taxon>
        <taxon>Metazoa</taxon>
        <taxon>Ecdysozoa</taxon>
        <taxon>Nematoda</taxon>
        <taxon>Chromadorea</taxon>
        <taxon>Rhabditida</taxon>
        <taxon>Rhabditina</taxon>
        <taxon>Rhabditomorpha</taxon>
        <taxon>Strongyloidea</taxon>
        <taxon>Strongylidae</taxon>
        <taxon>Strongylus</taxon>
    </lineage>
</organism>
<accession>A0A3P7LWT6</accession>
<dbReference type="EMBL" id="UYYB01124223">
    <property type="protein sequence ID" value="VDM83612.1"/>
    <property type="molecule type" value="Genomic_DNA"/>
</dbReference>
<evidence type="ECO:0000313" key="1">
    <source>
        <dbReference type="EMBL" id="VDM83612.1"/>
    </source>
</evidence>
<keyword evidence="2" id="KW-1185">Reference proteome</keyword>
<dbReference type="OrthoDB" id="5951731at2759"/>
<gene>
    <name evidence="1" type="ORF">SVUK_LOCUS18610</name>
</gene>
<reference evidence="1 2" key="1">
    <citation type="submission" date="2018-11" db="EMBL/GenBank/DDBJ databases">
        <authorList>
            <consortium name="Pathogen Informatics"/>
        </authorList>
    </citation>
    <scope>NUCLEOTIDE SEQUENCE [LARGE SCALE GENOMIC DNA]</scope>
</reference>
<dbReference type="Proteomes" id="UP000270094">
    <property type="component" value="Unassembled WGS sequence"/>
</dbReference>
<name>A0A3P7LWT6_STRVU</name>
<protein>
    <submittedName>
        <fullName evidence="1">Uncharacterized protein</fullName>
    </submittedName>
</protein>
<proteinExistence type="predicted"/>